<dbReference type="Gene3D" id="3.40.1030.10">
    <property type="entry name" value="Nucleoside phosphorylase/phosphoribosyltransferase catalytic domain"/>
    <property type="match status" value="1"/>
</dbReference>
<dbReference type="GO" id="GO:0005829">
    <property type="term" value="C:cytosol"/>
    <property type="evidence" value="ECO:0007669"/>
    <property type="project" value="TreeGrafter"/>
</dbReference>
<feature type="binding site" evidence="12">
    <location>
        <position position="80"/>
    </location>
    <ligand>
        <name>5-phospho-alpha-D-ribose 1-diphosphate</name>
        <dbReference type="ChEBI" id="CHEBI:58017"/>
    </ligand>
</feature>
<evidence type="ECO:0000256" key="3">
    <source>
        <dbReference type="ARBA" id="ARBA00022605"/>
    </source>
</evidence>
<name>A0A239HK91_9FIRM</name>
<dbReference type="Pfam" id="PF02885">
    <property type="entry name" value="Glycos_trans_3N"/>
    <property type="match status" value="1"/>
</dbReference>
<sequence>MIQYAIDKVIRKQHLTEGEMIEVMSGIMEGKATPSQIGGFLTALRMKGETVEEITGSAKVMRDKALRVDIDRTYAIDTCGTGGDQANTFNISTAVAFVAAAAGVAVVKHGNRSVSSKCGSADLLEHLGVNIDLTPDKVQESVEKLNIGFMFAPNFHQAMKYAVAPRRELGVRTIFNILGPLTNPARVQGQVLGVYDEALTEVMAQVLKGLGADRAMVVHGLDGLDELTITTKTKVSELKDGEISTYYVDPRRFHLPLASKEEILGGGPEENARIILSILRGERGAKRNMVLVNAGAAIYVGKQANSLEEGIDKAREVIDMGLALEKLNQFIQLSQGMKQ</sequence>
<feature type="binding site" evidence="12">
    <location>
        <position position="166"/>
    </location>
    <ligand>
        <name>anthranilate</name>
        <dbReference type="ChEBI" id="CHEBI:16567"/>
        <label>2</label>
    </ligand>
</feature>
<dbReference type="AlphaFoldDB" id="A0A239HK91"/>
<dbReference type="OrthoDB" id="9806430at2"/>
<dbReference type="PANTHER" id="PTHR43285:SF2">
    <property type="entry name" value="ANTHRANILATE PHOSPHORIBOSYLTRANSFERASE"/>
    <property type="match status" value="1"/>
</dbReference>
<reference evidence="15 16" key="1">
    <citation type="submission" date="2017-06" db="EMBL/GenBank/DDBJ databases">
        <authorList>
            <person name="Kim H.J."/>
            <person name="Triplett B.A."/>
        </authorList>
    </citation>
    <scope>NUCLEOTIDE SEQUENCE [LARGE SCALE GENOMIC DNA]</scope>
    <source>
        <strain evidence="15 16">SCA</strain>
    </source>
</reference>
<feature type="domain" description="Glycosyl transferase family 3 N-terminal" evidence="14">
    <location>
        <begin position="5"/>
        <end position="65"/>
    </location>
</feature>
<dbReference type="FunFam" id="3.40.1030.10:FF:000002">
    <property type="entry name" value="Anthranilate phosphoribosyltransferase"/>
    <property type="match status" value="1"/>
</dbReference>
<feature type="binding site" evidence="12">
    <location>
        <begin position="83"/>
        <end position="84"/>
    </location>
    <ligand>
        <name>5-phospho-alpha-D-ribose 1-diphosphate</name>
        <dbReference type="ChEBI" id="CHEBI:58017"/>
    </ligand>
</feature>
<evidence type="ECO:0000256" key="10">
    <source>
        <dbReference type="ARBA" id="ARBA00052328"/>
    </source>
</evidence>
<organism evidence="15 16">
    <name type="scientific">Anaerovirgula multivorans</name>
    <dbReference type="NCBI Taxonomy" id="312168"/>
    <lineage>
        <taxon>Bacteria</taxon>
        <taxon>Bacillati</taxon>
        <taxon>Bacillota</taxon>
        <taxon>Clostridia</taxon>
        <taxon>Peptostreptococcales</taxon>
        <taxon>Natronincolaceae</taxon>
        <taxon>Anaerovirgula</taxon>
    </lineage>
</organism>
<keyword evidence="6 12" id="KW-0479">Metal-binding</keyword>
<comment type="pathway">
    <text evidence="1 12">Amino-acid biosynthesis; L-tryptophan biosynthesis; L-tryptophan from chorismate: step 2/5.</text>
</comment>
<evidence type="ECO:0000256" key="4">
    <source>
        <dbReference type="ARBA" id="ARBA00022676"/>
    </source>
</evidence>
<evidence type="ECO:0000256" key="5">
    <source>
        <dbReference type="ARBA" id="ARBA00022679"/>
    </source>
</evidence>
<feature type="binding site" evidence="12">
    <location>
        <begin position="108"/>
        <end position="116"/>
    </location>
    <ligand>
        <name>5-phospho-alpha-D-ribose 1-diphosphate</name>
        <dbReference type="ChEBI" id="CHEBI:58017"/>
    </ligand>
</feature>
<feature type="binding site" evidence="12">
    <location>
        <position position="225"/>
    </location>
    <ligand>
        <name>Mg(2+)</name>
        <dbReference type="ChEBI" id="CHEBI:18420"/>
        <label>2</label>
    </ligand>
</feature>
<comment type="function">
    <text evidence="12">Catalyzes the transfer of the phosphoribosyl group of 5-phosphorylribose-1-pyrophosphate (PRPP) to anthranilate to yield N-(5'-phosphoribosyl)-anthranilate (PRA).</text>
</comment>
<keyword evidence="5 12" id="KW-0808">Transferase</keyword>
<dbReference type="EMBL" id="FZOJ01000022">
    <property type="protein sequence ID" value="SNS81575.1"/>
    <property type="molecule type" value="Genomic_DNA"/>
</dbReference>
<comment type="caution">
    <text evidence="12">Lacks conserved residue(s) required for the propagation of feature annotation.</text>
</comment>
<dbReference type="Gene3D" id="1.20.970.10">
    <property type="entry name" value="Transferase, Pyrimidine Nucleoside Phosphorylase, Chain C"/>
    <property type="match status" value="1"/>
</dbReference>
<gene>
    <name evidence="12" type="primary">trpD</name>
    <name evidence="15" type="ORF">SAMN05446037_102239</name>
</gene>
<evidence type="ECO:0000259" key="14">
    <source>
        <dbReference type="Pfam" id="PF02885"/>
    </source>
</evidence>
<dbReference type="GO" id="GO:0000287">
    <property type="term" value="F:magnesium ion binding"/>
    <property type="evidence" value="ECO:0007669"/>
    <property type="project" value="UniProtKB-UniRule"/>
</dbReference>
<dbReference type="PANTHER" id="PTHR43285">
    <property type="entry name" value="ANTHRANILATE PHOSPHORIBOSYLTRANSFERASE"/>
    <property type="match status" value="1"/>
</dbReference>
<keyword evidence="4 12" id="KW-0328">Glycosyltransferase</keyword>
<keyword evidence="16" id="KW-1185">Reference proteome</keyword>
<dbReference type="HAMAP" id="MF_00211">
    <property type="entry name" value="TrpD"/>
    <property type="match status" value="1"/>
</dbReference>
<dbReference type="SUPFAM" id="SSF47648">
    <property type="entry name" value="Nucleoside phosphorylase/phosphoribosyltransferase N-terminal domain"/>
    <property type="match status" value="1"/>
</dbReference>
<feature type="binding site" evidence="12">
    <location>
        <begin position="90"/>
        <end position="93"/>
    </location>
    <ligand>
        <name>5-phospho-alpha-D-ribose 1-diphosphate</name>
        <dbReference type="ChEBI" id="CHEBI:58017"/>
    </ligand>
</feature>
<feature type="binding site" evidence="12">
    <location>
        <position position="88"/>
    </location>
    <ligand>
        <name>5-phospho-alpha-D-ribose 1-diphosphate</name>
        <dbReference type="ChEBI" id="CHEBI:58017"/>
    </ligand>
</feature>
<proteinExistence type="inferred from homology"/>
<keyword evidence="9 12" id="KW-0057">Aromatic amino acid biosynthesis</keyword>
<dbReference type="SUPFAM" id="SSF52418">
    <property type="entry name" value="Nucleoside phosphorylase/phosphoribosyltransferase catalytic domain"/>
    <property type="match status" value="1"/>
</dbReference>
<dbReference type="Proteomes" id="UP000198304">
    <property type="component" value="Unassembled WGS sequence"/>
</dbReference>
<feature type="binding site" evidence="12">
    <location>
        <position position="120"/>
    </location>
    <ligand>
        <name>5-phospho-alpha-D-ribose 1-diphosphate</name>
        <dbReference type="ChEBI" id="CHEBI:58017"/>
    </ligand>
</feature>
<feature type="binding site" evidence="12">
    <location>
        <position position="226"/>
    </location>
    <ligand>
        <name>Mg(2+)</name>
        <dbReference type="ChEBI" id="CHEBI:18420"/>
        <label>1</label>
    </ligand>
</feature>
<dbReference type="InterPro" id="IPR017459">
    <property type="entry name" value="Glycosyl_Trfase_fam3_N_dom"/>
</dbReference>
<evidence type="ECO:0000256" key="7">
    <source>
        <dbReference type="ARBA" id="ARBA00022822"/>
    </source>
</evidence>
<dbReference type="EC" id="2.4.2.18" evidence="12"/>
<evidence type="ECO:0000313" key="15">
    <source>
        <dbReference type="EMBL" id="SNS81575.1"/>
    </source>
</evidence>
<dbReference type="GO" id="GO:0000162">
    <property type="term" value="P:L-tryptophan biosynthetic process"/>
    <property type="evidence" value="ECO:0007669"/>
    <property type="project" value="UniProtKB-UniRule"/>
</dbReference>
<dbReference type="RefSeq" id="WP_089284237.1">
    <property type="nucleotide sequence ID" value="NZ_FZOJ01000022.1"/>
</dbReference>
<evidence type="ECO:0000256" key="1">
    <source>
        <dbReference type="ARBA" id="ARBA00004907"/>
    </source>
</evidence>
<evidence type="ECO:0000256" key="9">
    <source>
        <dbReference type="ARBA" id="ARBA00023141"/>
    </source>
</evidence>
<dbReference type="InterPro" id="IPR035902">
    <property type="entry name" value="Nuc_phospho_transferase"/>
</dbReference>
<keyword evidence="8 12" id="KW-0460">Magnesium</keyword>
<evidence type="ECO:0000313" key="16">
    <source>
        <dbReference type="Proteomes" id="UP000198304"/>
    </source>
</evidence>
<evidence type="ECO:0000256" key="8">
    <source>
        <dbReference type="ARBA" id="ARBA00022842"/>
    </source>
</evidence>
<keyword evidence="3 12" id="KW-0028">Amino-acid biosynthesis</keyword>
<comment type="cofactor">
    <cofactor evidence="12">
        <name>Mg(2+)</name>
        <dbReference type="ChEBI" id="CHEBI:18420"/>
    </cofactor>
    <text evidence="12">Binds 2 magnesium ions per monomer.</text>
</comment>
<evidence type="ECO:0000259" key="13">
    <source>
        <dbReference type="Pfam" id="PF00591"/>
    </source>
</evidence>
<feature type="binding site" evidence="12">
    <location>
        <position position="80"/>
    </location>
    <ligand>
        <name>anthranilate</name>
        <dbReference type="ChEBI" id="CHEBI:16567"/>
        <label>1</label>
    </ligand>
</feature>
<dbReference type="UniPathway" id="UPA00035">
    <property type="reaction ID" value="UER00041"/>
</dbReference>
<comment type="similarity">
    <text evidence="12">Belongs to the anthranilate phosphoribosyltransferase family.</text>
</comment>
<protein>
    <recommendedName>
        <fullName evidence="12">Anthranilate phosphoribosyltransferase</fullName>
        <ecNumber evidence="12">2.4.2.18</ecNumber>
    </recommendedName>
</protein>
<comment type="similarity">
    <text evidence="11">In the C-terminal section; belongs to the anthranilate phosphoribosyltransferase family.</text>
</comment>
<evidence type="ECO:0000256" key="6">
    <source>
        <dbReference type="ARBA" id="ARBA00022723"/>
    </source>
</evidence>
<dbReference type="InterPro" id="IPR036320">
    <property type="entry name" value="Glycosyl_Trfase_fam3_N_dom_sf"/>
</dbReference>
<dbReference type="Pfam" id="PF00591">
    <property type="entry name" value="Glycos_transf_3"/>
    <property type="match status" value="1"/>
</dbReference>
<dbReference type="GO" id="GO:0004048">
    <property type="term" value="F:anthranilate phosphoribosyltransferase activity"/>
    <property type="evidence" value="ECO:0007669"/>
    <property type="project" value="UniProtKB-UniRule"/>
</dbReference>
<feature type="binding site" evidence="12">
    <location>
        <position position="226"/>
    </location>
    <ligand>
        <name>Mg(2+)</name>
        <dbReference type="ChEBI" id="CHEBI:18420"/>
        <label>2</label>
    </ligand>
</feature>
<evidence type="ECO:0000256" key="2">
    <source>
        <dbReference type="ARBA" id="ARBA00011738"/>
    </source>
</evidence>
<evidence type="ECO:0000256" key="11">
    <source>
        <dbReference type="ARBA" id="ARBA00061188"/>
    </source>
</evidence>
<dbReference type="NCBIfam" id="TIGR01245">
    <property type="entry name" value="trpD"/>
    <property type="match status" value="1"/>
</dbReference>
<dbReference type="InterPro" id="IPR000312">
    <property type="entry name" value="Glycosyl_Trfase_fam3"/>
</dbReference>
<accession>A0A239HK91</accession>
<comment type="catalytic activity">
    <reaction evidence="10 12">
        <text>N-(5-phospho-beta-D-ribosyl)anthranilate + diphosphate = 5-phospho-alpha-D-ribose 1-diphosphate + anthranilate</text>
        <dbReference type="Rhea" id="RHEA:11768"/>
        <dbReference type="ChEBI" id="CHEBI:16567"/>
        <dbReference type="ChEBI" id="CHEBI:18277"/>
        <dbReference type="ChEBI" id="CHEBI:33019"/>
        <dbReference type="ChEBI" id="CHEBI:58017"/>
        <dbReference type="EC" id="2.4.2.18"/>
    </reaction>
</comment>
<comment type="subunit">
    <text evidence="2 12">Homodimer.</text>
</comment>
<dbReference type="FunFam" id="1.20.970.10:FF:000006">
    <property type="entry name" value="Anthranilate phosphoribosyltransferase"/>
    <property type="match status" value="1"/>
</dbReference>
<feature type="binding site" evidence="12">
    <location>
        <position position="92"/>
    </location>
    <ligand>
        <name>Mg(2+)</name>
        <dbReference type="ChEBI" id="CHEBI:18420"/>
        <label>1</label>
    </ligand>
</feature>
<keyword evidence="7 12" id="KW-0822">Tryptophan biosynthesis</keyword>
<evidence type="ECO:0000256" key="12">
    <source>
        <dbReference type="HAMAP-Rule" id="MF_00211"/>
    </source>
</evidence>
<dbReference type="InterPro" id="IPR005940">
    <property type="entry name" value="Anthranilate_Pribosyl_Tfrase"/>
</dbReference>
<feature type="binding site" evidence="12">
    <location>
        <position position="111"/>
    </location>
    <ligand>
        <name>anthranilate</name>
        <dbReference type="ChEBI" id="CHEBI:16567"/>
        <label>1</label>
    </ligand>
</feature>
<feature type="domain" description="Glycosyl transferase family 3" evidence="13">
    <location>
        <begin position="75"/>
        <end position="324"/>
    </location>
</feature>